<accession>A0A7X0SEX5</accession>
<sequence length="112" mass="13198">MCIKYVTDYKDTNGIDQYEKIKEEVKEAKMEYAVESPANEKQELCDVIQACYSRFMQLSMTKEDIQKEWDLHYCKETLRGRTVEEIPGSGYYENVINSLLGRIRELENTIKP</sequence>
<proteinExistence type="predicted"/>
<gene>
    <name evidence="1" type="ORF">H7E68_16700</name>
</gene>
<reference evidence="1 2" key="1">
    <citation type="submission" date="2020-08" db="EMBL/GenBank/DDBJ databases">
        <title>Clostridia isolated from Swiss meat.</title>
        <authorList>
            <person name="Wambui J."/>
            <person name="Stevens M.J.A."/>
            <person name="Stephan R."/>
        </authorList>
    </citation>
    <scope>NUCLEOTIDE SEQUENCE [LARGE SCALE GENOMIC DNA]</scope>
    <source>
        <strain evidence="1 2">CM001</strain>
    </source>
</reference>
<dbReference type="RefSeq" id="WP_185165394.1">
    <property type="nucleotide sequence ID" value="NZ_JACKWY010000013.1"/>
</dbReference>
<dbReference type="EMBL" id="JACKWY010000013">
    <property type="protein sequence ID" value="MBB6716346.1"/>
    <property type="molecule type" value="Genomic_DNA"/>
</dbReference>
<protein>
    <submittedName>
        <fullName evidence="1">Uncharacterized protein</fullName>
    </submittedName>
</protein>
<dbReference type="Proteomes" id="UP000585258">
    <property type="component" value="Unassembled WGS sequence"/>
</dbReference>
<name>A0A7X0SEX5_9CLOT</name>
<evidence type="ECO:0000313" key="1">
    <source>
        <dbReference type="EMBL" id="MBB6716346.1"/>
    </source>
</evidence>
<organism evidence="1 2">
    <name type="scientific">Clostridium gasigenes</name>
    <dbReference type="NCBI Taxonomy" id="94869"/>
    <lineage>
        <taxon>Bacteria</taxon>
        <taxon>Bacillati</taxon>
        <taxon>Bacillota</taxon>
        <taxon>Clostridia</taxon>
        <taxon>Eubacteriales</taxon>
        <taxon>Clostridiaceae</taxon>
        <taxon>Clostridium</taxon>
    </lineage>
</organism>
<comment type="caution">
    <text evidence="1">The sequence shown here is derived from an EMBL/GenBank/DDBJ whole genome shotgun (WGS) entry which is preliminary data.</text>
</comment>
<evidence type="ECO:0000313" key="2">
    <source>
        <dbReference type="Proteomes" id="UP000585258"/>
    </source>
</evidence>
<dbReference type="AlphaFoldDB" id="A0A7X0SEX5"/>